<dbReference type="Pfam" id="PF01548">
    <property type="entry name" value="DEDD_Tnp_IS110"/>
    <property type="match status" value="1"/>
</dbReference>
<evidence type="ECO:0000313" key="4">
    <source>
        <dbReference type="Proteomes" id="UP000611640"/>
    </source>
</evidence>
<dbReference type="AlphaFoldDB" id="A0A7R7DP10"/>
<gene>
    <name evidence="2" type="ORF">Athai_13500</name>
    <name evidence="3" type="ORF">Athai_26140</name>
</gene>
<dbReference type="EMBL" id="AP023355">
    <property type="protein sequence ID" value="BCJ35111.1"/>
    <property type="molecule type" value="Genomic_DNA"/>
</dbReference>
<dbReference type="KEGG" id="atl:Athai_13500"/>
<sequence length="181" mass="19428">MPGDYSVFLGPDVGKSEHHATGLAPDGRQVHDAPLPNTETRLREVFDKLARHGSVLVVVDQPASIGALPVAVARSCGHQVAYLPGLAIRRIADLHPGNAKTDARDAFVIADAARTLPHTLRRVDTGEETLAELEVLVGFDDDLAGGATRWPTGSGVCSPASTPPWKPCSVRRWRIRPCWSC</sequence>
<accession>A0A7R7DP10</accession>
<dbReference type="PANTHER" id="PTHR33055">
    <property type="entry name" value="TRANSPOSASE FOR INSERTION SEQUENCE ELEMENT IS1111A"/>
    <property type="match status" value="1"/>
</dbReference>
<protein>
    <recommendedName>
        <fullName evidence="1">Transposase IS110-like N-terminal domain-containing protein</fullName>
    </recommendedName>
</protein>
<evidence type="ECO:0000259" key="1">
    <source>
        <dbReference type="Pfam" id="PF01548"/>
    </source>
</evidence>
<evidence type="ECO:0000313" key="2">
    <source>
        <dbReference type="EMBL" id="BCJ33847.1"/>
    </source>
</evidence>
<dbReference type="KEGG" id="atl:Athai_26140"/>
<dbReference type="Proteomes" id="UP000611640">
    <property type="component" value="Chromosome"/>
</dbReference>
<dbReference type="InterPro" id="IPR047650">
    <property type="entry name" value="Transpos_IS110"/>
</dbReference>
<dbReference type="GO" id="GO:0006313">
    <property type="term" value="P:DNA transposition"/>
    <property type="evidence" value="ECO:0007669"/>
    <property type="project" value="InterPro"/>
</dbReference>
<dbReference type="InterPro" id="IPR002525">
    <property type="entry name" value="Transp_IS110-like_N"/>
</dbReference>
<proteinExistence type="predicted"/>
<feature type="domain" description="Transposase IS110-like N-terminal" evidence="1">
    <location>
        <begin position="10"/>
        <end position="150"/>
    </location>
</feature>
<dbReference type="GO" id="GO:0003677">
    <property type="term" value="F:DNA binding"/>
    <property type="evidence" value="ECO:0007669"/>
    <property type="project" value="InterPro"/>
</dbReference>
<dbReference type="EMBL" id="AP023355">
    <property type="protein sequence ID" value="BCJ33847.1"/>
    <property type="molecule type" value="Genomic_DNA"/>
</dbReference>
<reference evidence="3 4" key="1">
    <citation type="submission" date="2020-08" db="EMBL/GenBank/DDBJ databases">
        <title>Whole genome shotgun sequence of Actinocatenispora thailandica NBRC 105041.</title>
        <authorList>
            <person name="Komaki H."/>
            <person name="Tamura T."/>
        </authorList>
    </citation>
    <scope>NUCLEOTIDE SEQUENCE [LARGE SCALE GENOMIC DNA]</scope>
    <source>
        <strain evidence="3 4">NBRC 105041</strain>
    </source>
</reference>
<organism evidence="3 4">
    <name type="scientific">Actinocatenispora thailandica</name>
    <dbReference type="NCBI Taxonomy" id="227318"/>
    <lineage>
        <taxon>Bacteria</taxon>
        <taxon>Bacillati</taxon>
        <taxon>Actinomycetota</taxon>
        <taxon>Actinomycetes</taxon>
        <taxon>Micromonosporales</taxon>
        <taxon>Micromonosporaceae</taxon>
        <taxon>Actinocatenispora</taxon>
    </lineage>
</organism>
<keyword evidence="4" id="KW-1185">Reference proteome</keyword>
<name>A0A7R7DP10_9ACTN</name>
<evidence type="ECO:0000313" key="3">
    <source>
        <dbReference type="EMBL" id="BCJ35111.1"/>
    </source>
</evidence>
<dbReference type="PANTHER" id="PTHR33055:SF3">
    <property type="entry name" value="PUTATIVE TRANSPOSASE FOR IS117-RELATED"/>
    <property type="match status" value="1"/>
</dbReference>
<dbReference type="GO" id="GO:0004803">
    <property type="term" value="F:transposase activity"/>
    <property type="evidence" value="ECO:0007669"/>
    <property type="project" value="InterPro"/>
</dbReference>